<name>A0ABS1WQX1_9GAMM</name>
<evidence type="ECO:0000259" key="4">
    <source>
        <dbReference type="PROSITE" id="PS50977"/>
    </source>
</evidence>
<dbReference type="InterPro" id="IPR001647">
    <property type="entry name" value="HTH_TetR"/>
</dbReference>
<comment type="caution">
    <text evidence="5">The sequence shown here is derived from an EMBL/GenBank/DDBJ whole genome shotgun (WGS) entry which is preliminary data.</text>
</comment>
<proteinExistence type="predicted"/>
<keyword evidence="6" id="KW-1185">Reference proteome</keyword>
<evidence type="ECO:0000256" key="1">
    <source>
        <dbReference type="ARBA" id="ARBA00023125"/>
    </source>
</evidence>
<dbReference type="InterPro" id="IPR009057">
    <property type="entry name" value="Homeodomain-like_sf"/>
</dbReference>
<dbReference type="Proteomes" id="UP000661077">
    <property type="component" value="Unassembled WGS sequence"/>
</dbReference>
<sequence length="218" mass="23525">MGKTAAKPAKSQLPRVRRTPEEARTLALASARRLLLAEGPDSITLQAVANDLGMSHTNLIHHFGSAAGLQSELMRQMVSELTTTIESAVMRLRAGKGEVKDFVDIVFDAFDRGGAARLAAWMALTGESRHLAPIGEVVRDYIDSVERGAEAEGDAATVHERVTSATLFVTVAALGDAIIGNELRKMVGREREAVRKLIGALLPLVLDTHRAPRSLENR</sequence>
<evidence type="ECO:0000256" key="3">
    <source>
        <dbReference type="SAM" id="MobiDB-lite"/>
    </source>
</evidence>
<dbReference type="EMBL" id="JAEVLS010000001">
    <property type="protein sequence ID" value="MBM0103374.1"/>
    <property type="molecule type" value="Genomic_DNA"/>
</dbReference>
<evidence type="ECO:0000256" key="2">
    <source>
        <dbReference type="PROSITE-ProRule" id="PRU00335"/>
    </source>
</evidence>
<feature type="domain" description="HTH tetR-type" evidence="4">
    <location>
        <begin position="21"/>
        <end position="81"/>
    </location>
</feature>
<dbReference type="Gene3D" id="1.10.357.10">
    <property type="entry name" value="Tetracycline Repressor, domain 2"/>
    <property type="match status" value="1"/>
</dbReference>
<dbReference type="Pfam" id="PF00440">
    <property type="entry name" value="TetR_N"/>
    <property type="match status" value="1"/>
</dbReference>
<feature type="DNA-binding region" description="H-T-H motif" evidence="2">
    <location>
        <begin position="44"/>
        <end position="63"/>
    </location>
</feature>
<accession>A0ABS1WQX1</accession>
<dbReference type="SUPFAM" id="SSF46689">
    <property type="entry name" value="Homeodomain-like"/>
    <property type="match status" value="1"/>
</dbReference>
<reference evidence="5 6" key="1">
    <citation type="journal article" date="2021" name="Int. J. Syst. Evol. Microbiol.">
        <title>Steroidobacter gossypii sp. nov., isolated from soil of cotton cropping field.</title>
        <authorList>
            <person name="Huang R."/>
            <person name="Yang S."/>
            <person name="Zhen C."/>
            <person name="Liu W."/>
        </authorList>
    </citation>
    <scope>NUCLEOTIDE SEQUENCE [LARGE SCALE GENOMIC DNA]</scope>
    <source>
        <strain evidence="5 6">S1-65</strain>
    </source>
</reference>
<evidence type="ECO:0000313" key="6">
    <source>
        <dbReference type="Proteomes" id="UP000661077"/>
    </source>
</evidence>
<protein>
    <submittedName>
        <fullName evidence="5">TetR/AcrR family transcriptional regulator</fullName>
    </submittedName>
</protein>
<evidence type="ECO:0000313" key="5">
    <source>
        <dbReference type="EMBL" id="MBM0103374.1"/>
    </source>
</evidence>
<organism evidence="5 6">
    <name type="scientific">Steroidobacter gossypii</name>
    <dbReference type="NCBI Taxonomy" id="2805490"/>
    <lineage>
        <taxon>Bacteria</taxon>
        <taxon>Pseudomonadati</taxon>
        <taxon>Pseudomonadota</taxon>
        <taxon>Gammaproteobacteria</taxon>
        <taxon>Steroidobacterales</taxon>
        <taxon>Steroidobacteraceae</taxon>
        <taxon>Steroidobacter</taxon>
    </lineage>
</organism>
<keyword evidence="1 2" id="KW-0238">DNA-binding</keyword>
<gene>
    <name evidence="5" type="ORF">JM946_01395</name>
</gene>
<dbReference type="PROSITE" id="PS50977">
    <property type="entry name" value="HTH_TETR_2"/>
    <property type="match status" value="1"/>
</dbReference>
<feature type="region of interest" description="Disordered" evidence="3">
    <location>
        <begin position="1"/>
        <end position="20"/>
    </location>
</feature>